<accession>A0A4Y2LJ86</accession>
<sequence length="116" mass="13443">MSSRKTQQILYWKMNTAAIENLSDGTSREPTDSHPHSSVKYVPTRYKFFDIFHEEGRSMITKTIFHHRVYRSHAIESAHTVSYVAIRLHKHLQTRNCFCIDYGILSGSGEAVNRSK</sequence>
<organism evidence="1 2">
    <name type="scientific">Araneus ventricosus</name>
    <name type="common">Orbweaver spider</name>
    <name type="synonym">Epeira ventricosa</name>
    <dbReference type="NCBI Taxonomy" id="182803"/>
    <lineage>
        <taxon>Eukaryota</taxon>
        <taxon>Metazoa</taxon>
        <taxon>Ecdysozoa</taxon>
        <taxon>Arthropoda</taxon>
        <taxon>Chelicerata</taxon>
        <taxon>Arachnida</taxon>
        <taxon>Araneae</taxon>
        <taxon>Araneomorphae</taxon>
        <taxon>Entelegynae</taxon>
        <taxon>Araneoidea</taxon>
        <taxon>Araneidae</taxon>
        <taxon>Araneus</taxon>
    </lineage>
</organism>
<name>A0A4Y2LJ86_ARAVE</name>
<reference evidence="1 2" key="1">
    <citation type="journal article" date="2019" name="Sci. Rep.">
        <title>Orb-weaving spider Araneus ventricosus genome elucidates the spidroin gene catalogue.</title>
        <authorList>
            <person name="Kono N."/>
            <person name="Nakamura H."/>
            <person name="Ohtoshi R."/>
            <person name="Moran D.A.P."/>
            <person name="Shinohara A."/>
            <person name="Yoshida Y."/>
            <person name="Fujiwara M."/>
            <person name="Mori M."/>
            <person name="Tomita M."/>
            <person name="Arakawa K."/>
        </authorList>
    </citation>
    <scope>NUCLEOTIDE SEQUENCE [LARGE SCALE GENOMIC DNA]</scope>
</reference>
<evidence type="ECO:0000313" key="1">
    <source>
        <dbReference type="EMBL" id="GBN14835.1"/>
    </source>
</evidence>
<protein>
    <submittedName>
        <fullName evidence="1">Uncharacterized protein</fullName>
    </submittedName>
</protein>
<dbReference type="AlphaFoldDB" id="A0A4Y2LJ86"/>
<comment type="caution">
    <text evidence="1">The sequence shown here is derived from an EMBL/GenBank/DDBJ whole genome shotgun (WGS) entry which is preliminary data.</text>
</comment>
<dbReference type="Proteomes" id="UP000499080">
    <property type="component" value="Unassembled WGS sequence"/>
</dbReference>
<proteinExistence type="predicted"/>
<keyword evidence="2" id="KW-1185">Reference proteome</keyword>
<gene>
    <name evidence="1" type="ORF">AVEN_213321_1</name>
</gene>
<dbReference type="EMBL" id="BGPR01005954">
    <property type="protein sequence ID" value="GBN14835.1"/>
    <property type="molecule type" value="Genomic_DNA"/>
</dbReference>
<evidence type="ECO:0000313" key="2">
    <source>
        <dbReference type="Proteomes" id="UP000499080"/>
    </source>
</evidence>